<dbReference type="EMBL" id="FZQP02004823">
    <property type="protein sequence ID" value="VVD00575.1"/>
    <property type="molecule type" value="Genomic_DNA"/>
</dbReference>
<dbReference type="Proteomes" id="UP000324832">
    <property type="component" value="Unassembled WGS sequence"/>
</dbReference>
<dbReference type="SUPFAM" id="SSF54236">
    <property type="entry name" value="Ubiquitin-like"/>
    <property type="match status" value="1"/>
</dbReference>
<sequence>MRWIVLPSFNRSEGWPLWERFESTEHERRLLLVARLPHVRTLNGGGAVPAEERDSAERAFIRYYMEKPEADRPDRYWELVGVHGKLDPLVSVDLRPEKRVQITFTCGEVSEIRTVDVYRLERLAGFPASKMRLFYVDQELRDTQGPEEMKYPTKQLYSYNMSSGDEIIIDSKLKHSTSANSTASA</sequence>
<dbReference type="Gene3D" id="3.10.20.90">
    <property type="entry name" value="Phosphatidylinositol 3-kinase Catalytic Subunit, Chain A, domain 1"/>
    <property type="match status" value="1"/>
</dbReference>
<keyword evidence="2" id="KW-1185">Reference proteome</keyword>
<evidence type="ECO:0000313" key="1">
    <source>
        <dbReference type="EMBL" id="VVD00575.1"/>
    </source>
</evidence>
<gene>
    <name evidence="1" type="ORF">LSINAPIS_LOCUS11180</name>
</gene>
<evidence type="ECO:0000313" key="2">
    <source>
        <dbReference type="Proteomes" id="UP000324832"/>
    </source>
</evidence>
<proteinExistence type="predicted"/>
<dbReference type="InterPro" id="IPR029071">
    <property type="entry name" value="Ubiquitin-like_domsf"/>
</dbReference>
<name>A0A5E4QSC0_9NEOP</name>
<accession>A0A5E4QSC0</accession>
<organism evidence="1 2">
    <name type="scientific">Leptidea sinapis</name>
    <dbReference type="NCBI Taxonomy" id="189913"/>
    <lineage>
        <taxon>Eukaryota</taxon>
        <taxon>Metazoa</taxon>
        <taxon>Ecdysozoa</taxon>
        <taxon>Arthropoda</taxon>
        <taxon>Hexapoda</taxon>
        <taxon>Insecta</taxon>
        <taxon>Pterygota</taxon>
        <taxon>Neoptera</taxon>
        <taxon>Endopterygota</taxon>
        <taxon>Lepidoptera</taxon>
        <taxon>Glossata</taxon>
        <taxon>Ditrysia</taxon>
        <taxon>Papilionoidea</taxon>
        <taxon>Pieridae</taxon>
        <taxon>Dismorphiinae</taxon>
        <taxon>Leptidea</taxon>
    </lineage>
</organism>
<reference evidence="1 2" key="1">
    <citation type="submission" date="2017-07" db="EMBL/GenBank/DDBJ databases">
        <authorList>
            <person name="Talla V."/>
            <person name="Backstrom N."/>
        </authorList>
    </citation>
    <scope>NUCLEOTIDE SEQUENCE [LARGE SCALE GENOMIC DNA]</scope>
</reference>
<evidence type="ECO:0008006" key="3">
    <source>
        <dbReference type="Google" id="ProtNLM"/>
    </source>
</evidence>
<protein>
    <recommendedName>
        <fullName evidence="3">Ubiquitin-like domain-containing protein</fullName>
    </recommendedName>
</protein>
<dbReference type="AlphaFoldDB" id="A0A5E4QSC0"/>